<dbReference type="Gene3D" id="1.10.10.10">
    <property type="entry name" value="Winged helix-like DNA-binding domain superfamily/Winged helix DNA-binding domain"/>
    <property type="match status" value="1"/>
</dbReference>
<dbReference type="InterPro" id="IPR036388">
    <property type="entry name" value="WH-like_DNA-bd_sf"/>
</dbReference>
<organism evidence="6 7">
    <name type="scientific">Salinibacter ruber</name>
    <dbReference type="NCBI Taxonomy" id="146919"/>
    <lineage>
        <taxon>Bacteria</taxon>
        <taxon>Pseudomonadati</taxon>
        <taxon>Rhodothermota</taxon>
        <taxon>Rhodothermia</taxon>
        <taxon>Rhodothermales</taxon>
        <taxon>Salinibacteraceae</taxon>
        <taxon>Salinibacter</taxon>
    </lineage>
</organism>
<dbReference type="Gene3D" id="3.40.190.10">
    <property type="entry name" value="Periplasmic binding protein-like II"/>
    <property type="match status" value="2"/>
</dbReference>
<dbReference type="SUPFAM" id="SSF53850">
    <property type="entry name" value="Periplasmic binding protein-like II"/>
    <property type="match status" value="1"/>
</dbReference>
<dbReference type="PANTHER" id="PTHR30346">
    <property type="entry name" value="TRANSCRIPTIONAL DUAL REGULATOR HCAR-RELATED"/>
    <property type="match status" value="1"/>
</dbReference>
<dbReference type="SUPFAM" id="SSF46785">
    <property type="entry name" value="Winged helix' DNA-binding domain"/>
    <property type="match status" value="1"/>
</dbReference>
<dbReference type="InterPro" id="IPR000847">
    <property type="entry name" value="LysR_HTH_N"/>
</dbReference>
<protein>
    <submittedName>
        <fullName evidence="6">DNA-binding transcriptional LysR family regulator</fullName>
    </submittedName>
</protein>
<dbReference type="FunFam" id="1.10.10.10:FF:000001">
    <property type="entry name" value="LysR family transcriptional regulator"/>
    <property type="match status" value="1"/>
</dbReference>
<dbReference type="Proteomes" id="UP001155040">
    <property type="component" value="Unassembled WGS sequence"/>
</dbReference>
<comment type="similarity">
    <text evidence="1">Belongs to the LysR transcriptional regulatory family.</text>
</comment>
<dbReference type="PRINTS" id="PR00039">
    <property type="entry name" value="HTHLYSR"/>
</dbReference>
<dbReference type="Pfam" id="PF03466">
    <property type="entry name" value="LysR_substrate"/>
    <property type="match status" value="1"/>
</dbReference>
<proteinExistence type="inferred from homology"/>
<dbReference type="CDD" id="cd08414">
    <property type="entry name" value="PBP2_LTTR_aromatics_like"/>
    <property type="match status" value="1"/>
</dbReference>
<reference evidence="6" key="1">
    <citation type="submission" date="2022-08" db="EMBL/GenBank/DDBJ databases">
        <title>Genomic Encyclopedia of Type Strains, Phase V (KMG-V): Genome sequencing to study the core and pangenomes of soil and plant-associated prokaryotes.</title>
        <authorList>
            <person name="Whitman W."/>
        </authorList>
    </citation>
    <scope>NUCLEOTIDE SEQUENCE</scope>
    <source>
        <strain evidence="6">SP3012</strain>
    </source>
</reference>
<dbReference type="GO" id="GO:0003677">
    <property type="term" value="F:DNA binding"/>
    <property type="evidence" value="ECO:0007669"/>
    <property type="project" value="UniProtKB-KW"/>
</dbReference>
<evidence type="ECO:0000313" key="6">
    <source>
        <dbReference type="EMBL" id="MCS4036186.1"/>
    </source>
</evidence>
<evidence type="ECO:0000313" key="7">
    <source>
        <dbReference type="Proteomes" id="UP001155040"/>
    </source>
</evidence>
<dbReference type="EMBL" id="JANUBF010000006">
    <property type="protein sequence ID" value="MCS4036186.1"/>
    <property type="molecule type" value="Genomic_DNA"/>
</dbReference>
<gene>
    <name evidence="6" type="ORF">GGQ01_001241</name>
</gene>
<dbReference type="InterPro" id="IPR036390">
    <property type="entry name" value="WH_DNA-bd_sf"/>
</dbReference>
<feature type="domain" description="HTH lysR-type" evidence="5">
    <location>
        <begin position="1"/>
        <end position="58"/>
    </location>
</feature>
<keyword evidence="3 6" id="KW-0238">DNA-binding</keyword>
<dbReference type="InterPro" id="IPR005119">
    <property type="entry name" value="LysR_subst-bd"/>
</dbReference>
<evidence type="ECO:0000256" key="1">
    <source>
        <dbReference type="ARBA" id="ARBA00009437"/>
    </source>
</evidence>
<evidence type="ECO:0000256" key="3">
    <source>
        <dbReference type="ARBA" id="ARBA00023125"/>
    </source>
</evidence>
<comment type="caution">
    <text evidence="6">The sequence shown here is derived from an EMBL/GenBank/DDBJ whole genome shotgun (WGS) entry which is preliminary data.</text>
</comment>
<dbReference type="GO" id="GO:0032993">
    <property type="term" value="C:protein-DNA complex"/>
    <property type="evidence" value="ECO:0007669"/>
    <property type="project" value="TreeGrafter"/>
</dbReference>
<evidence type="ECO:0000256" key="2">
    <source>
        <dbReference type="ARBA" id="ARBA00023015"/>
    </source>
</evidence>
<accession>A0A9X2UK11</accession>
<dbReference type="PANTHER" id="PTHR30346:SF0">
    <property type="entry name" value="HCA OPERON TRANSCRIPTIONAL ACTIVATOR HCAR"/>
    <property type="match status" value="1"/>
</dbReference>
<keyword evidence="4" id="KW-0804">Transcription</keyword>
<name>A0A9X2UK11_9BACT</name>
<dbReference type="RefSeq" id="WP_103015878.1">
    <property type="nucleotide sequence ID" value="NZ_JACIFG010000009.1"/>
</dbReference>
<evidence type="ECO:0000256" key="4">
    <source>
        <dbReference type="ARBA" id="ARBA00023163"/>
    </source>
</evidence>
<dbReference type="GO" id="GO:0003700">
    <property type="term" value="F:DNA-binding transcription factor activity"/>
    <property type="evidence" value="ECO:0007669"/>
    <property type="project" value="InterPro"/>
</dbReference>
<dbReference type="AlphaFoldDB" id="A0A9X2UK11"/>
<dbReference type="Pfam" id="PF00126">
    <property type="entry name" value="HTH_1"/>
    <property type="match status" value="1"/>
</dbReference>
<evidence type="ECO:0000259" key="5">
    <source>
        <dbReference type="PROSITE" id="PS50931"/>
    </source>
</evidence>
<dbReference type="PROSITE" id="PS50931">
    <property type="entry name" value="HTH_LYSR"/>
    <property type="match status" value="1"/>
</dbReference>
<keyword evidence="2" id="KW-0805">Transcription regulation</keyword>
<sequence>MELRHLRYFTALADELHFGRAADAVFVAQSTLSQQIKAFEEEIGVALFDRASGGVELTEAGHTFLPYAKRVLREARRAESVARAARDGLAGLLTITYAASAMRSGLPSIIKTFRSKRPHGELDLVEQTTREQVDALRGKETDVGFLFLPINERGLRVQPLFTAPMVVVLPTGHRLADRTSVPLRELEGEPHVIWARSGAPRIHDAYVRACHEAGFTPQIPQEIERGESFLGLVEAGLGVSIAHASNVQIQRPGVGYAKIVEPTVPLTLGLAYRRDNDSPLLDRFLETVADEQDAFTQNPI</sequence>